<dbReference type="STRING" id="1641875.XM53_08075"/>
<dbReference type="AlphaFoldDB" id="A0A0T5NW01"/>
<dbReference type="EMBL" id="LAXJ01000007">
    <property type="protein sequence ID" value="KRS13101.1"/>
    <property type="molecule type" value="Genomic_DNA"/>
</dbReference>
<keyword evidence="3" id="KW-1185">Reference proteome</keyword>
<reference evidence="2 3" key="1">
    <citation type="submission" date="2015-04" db="EMBL/GenBank/DDBJ databases">
        <title>The draft genome sequence of Roseovarius sp.R12b.</title>
        <authorList>
            <person name="Li G."/>
            <person name="Lai Q."/>
            <person name="Shao Z."/>
            <person name="Yan P."/>
        </authorList>
    </citation>
    <scope>NUCLEOTIDE SEQUENCE [LARGE SCALE GENOMIC DNA]</scope>
    <source>
        <strain evidence="2 3">R12B</strain>
    </source>
</reference>
<evidence type="ECO:0000256" key="1">
    <source>
        <dbReference type="SAM" id="Phobius"/>
    </source>
</evidence>
<evidence type="ECO:0000313" key="3">
    <source>
        <dbReference type="Proteomes" id="UP000051295"/>
    </source>
</evidence>
<dbReference type="OrthoDB" id="7851333at2"/>
<evidence type="ECO:0000313" key="2">
    <source>
        <dbReference type="EMBL" id="KRS13101.1"/>
    </source>
</evidence>
<organism evidence="2 3">
    <name type="scientific">Roseovarius atlanticus</name>
    <dbReference type="NCBI Taxonomy" id="1641875"/>
    <lineage>
        <taxon>Bacteria</taxon>
        <taxon>Pseudomonadati</taxon>
        <taxon>Pseudomonadota</taxon>
        <taxon>Alphaproteobacteria</taxon>
        <taxon>Rhodobacterales</taxon>
        <taxon>Roseobacteraceae</taxon>
        <taxon>Roseovarius</taxon>
    </lineage>
</organism>
<feature type="transmembrane region" description="Helical" evidence="1">
    <location>
        <begin position="38"/>
        <end position="58"/>
    </location>
</feature>
<keyword evidence="1" id="KW-1133">Transmembrane helix</keyword>
<feature type="transmembrane region" description="Helical" evidence="1">
    <location>
        <begin position="12"/>
        <end position="32"/>
    </location>
</feature>
<sequence>MSFIRPEAAAGLTRWREVLIGAGVIALGAWWSLGFIGILSWVGYALLPIGAALGFVGLQRARFRRATGGPGIVQVDEGRVTYFGPLTGGTVDLAEMSRLTLDHAAKPAHWGLHQPGQPALMIPTTAQGADTLFDAFATLPGLRVQKMLAALSSQDRDIVTVWSTYSNRLH</sequence>
<name>A0A0T5NW01_9RHOB</name>
<dbReference type="PATRIC" id="fig|1641875.4.peg.4015"/>
<comment type="caution">
    <text evidence="2">The sequence shown here is derived from an EMBL/GenBank/DDBJ whole genome shotgun (WGS) entry which is preliminary data.</text>
</comment>
<accession>A0A0T5NW01</accession>
<dbReference type="Proteomes" id="UP000051295">
    <property type="component" value="Unassembled WGS sequence"/>
</dbReference>
<gene>
    <name evidence="2" type="ORF">XM53_08075</name>
</gene>
<dbReference type="RefSeq" id="WP_057792103.1">
    <property type="nucleotide sequence ID" value="NZ_LAXJ01000007.1"/>
</dbReference>
<proteinExistence type="predicted"/>
<keyword evidence="1" id="KW-0812">Transmembrane</keyword>
<protein>
    <submittedName>
        <fullName evidence="2">Uncharacterized protein</fullName>
    </submittedName>
</protein>
<keyword evidence="1" id="KW-0472">Membrane</keyword>